<dbReference type="AlphaFoldDB" id="A0A382ZHM1"/>
<accession>A0A382ZHM1</accession>
<organism evidence="1">
    <name type="scientific">marine metagenome</name>
    <dbReference type="NCBI Taxonomy" id="408172"/>
    <lineage>
        <taxon>unclassified sequences</taxon>
        <taxon>metagenomes</taxon>
        <taxon>ecological metagenomes</taxon>
    </lineage>
</organism>
<feature type="non-terminal residue" evidence="1">
    <location>
        <position position="26"/>
    </location>
</feature>
<name>A0A382ZHM1_9ZZZZ</name>
<reference evidence="1" key="1">
    <citation type="submission" date="2018-05" db="EMBL/GenBank/DDBJ databases">
        <authorList>
            <person name="Lanie J.A."/>
            <person name="Ng W.-L."/>
            <person name="Kazmierczak K.M."/>
            <person name="Andrzejewski T.M."/>
            <person name="Davidsen T.M."/>
            <person name="Wayne K.J."/>
            <person name="Tettelin H."/>
            <person name="Glass J.I."/>
            <person name="Rusch D."/>
            <person name="Podicherti R."/>
            <person name="Tsui H.-C.T."/>
            <person name="Winkler M.E."/>
        </authorList>
    </citation>
    <scope>NUCLEOTIDE SEQUENCE</scope>
</reference>
<evidence type="ECO:0000313" key="1">
    <source>
        <dbReference type="EMBL" id="SVD94780.1"/>
    </source>
</evidence>
<protein>
    <submittedName>
        <fullName evidence="1">Uncharacterized protein</fullName>
    </submittedName>
</protein>
<proteinExistence type="predicted"/>
<gene>
    <name evidence="1" type="ORF">METZ01_LOCUS447634</name>
</gene>
<sequence length="26" mass="3046">MAEAEESHWWYLGLHDVLLQTLTGMD</sequence>
<dbReference type="EMBL" id="UINC01183840">
    <property type="protein sequence ID" value="SVD94780.1"/>
    <property type="molecule type" value="Genomic_DNA"/>
</dbReference>